<evidence type="ECO:0000256" key="1">
    <source>
        <dbReference type="SAM" id="MobiDB-lite"/>
    </source>
</evidence>
<name>L9KUR6_TUPCH</name>
<feature type="region of interest" description="Disordered" evidence="1">
    <location>
        <begin position="62"/>
        <end position="147"/>
    </location>
</feature>
<protein>
    <submittedName>
        <fullName evidence="2">Uncharacterized protein</fullName>
    </submittedName>
</protein>
<dbReference type="InParanoid" id="L9KUR6"/>
<reference evidence="3" key="1">
    <citation type="submission" date="2012-07" db="EMBL/GenBank/DDBJ databases">
        <title>Genome of the Chinese tree shrew, a rising model animal genetically related to primates.</title>
        <authorList>
            <person name="Zhang G."/>
            <person name="Fan Y."/>
            <person name="Yao Y."/>
            <person name="Huang Z."/>
        </authorList>
    </citation>
    <scope>NUCLEOTIDE SEQUENCE [LARGE SCALE GENOMIC DNA]</scope>
</reference>
<sequence>MSSRAPRGFRWAPRALLKSFSNSIPKALDTHSKSNKLWKGVMIEIHLNKNLVENVGGIIEARGRGKEKKRKEKKRKEKKRKEKKRKEKKRKEKKRKEKKRKEKKRKEKKRKEKKRKEKKRKEKKRKEKKRKEKKDTTENSKRKEKKLPFLELVCTVVGSGDRIMNKMDLLLSGQTVTV</sequence>
<evidence type="ECO:0000313" key="2">
    <source>
        <dbReference type="EMBL" id="ELW66219.1"/>
    </source>
</evidence>
<gene>
    <name evidence="2" type="ORF">TREES_T100002876</name>
</gene>
<proteinExistence type="predicted"/>
<dbReference type="Proteomes" id="UP000011518">
    <property type="component" value="Unassembled WGS sequence"/>
</dbReference>
<dbReference type="EMBL" id="KB320660">
    <property type="protein sequence ID" value="ELW66219.1"/>
    <property type="molecule type" value="Genomic_DNA"/>
</dbReference>
<dbReference type="AlphaFoldDB" id="L9KUR6"/>
<evidence type="ECO:0000313" key="3">
    <source>
        <dbReference type="Proteomes" id="UP000011518"/>
    </source>
</evidence>
<reference evidence="3" key="2">
    <citation type="journal article" date="2013" name="Nat. Commun.">
        <title>Genome of the Chinese tree shrew.</title>
        <authorList>
            <person name="Fan Y."/>
            <person name="Huang Z.Y."/>
            <person name="Cao C.C."/>
            <person name="Chen C.S."/>
            <person name="Chen Y.X."/>
            <person name="Fan D.D."/>
            <person name="He J."/>
            <person name="Hou H.L."/>
            <person name="Hu L."/>
            <person name="Hu X.T."/>
            <person name="Jiang X.T."/>
            <person name="Lai R."/>
            <person name="Lang Y.S."/>
            <person name="Liang B."/>
            <person name="Liao S.G."/>
            <person name="Mu D."/>
            <person name="Ma Y.Y."/>
            <person name="Niu Y.Y."/>
            <person name="Sun X.Q."/>
            <person name="Xia J.Q."/>
            <person name="Xiao J."/>
            <person name="Xiong Z.Q."/>
            <person name="Xu L."/>
            <person name="Yang L."/>
            <person name="Zhang Y."/>
            <person name="Zhao W."/>
            <person name="Zhao X.D."/>
            <person name="Zheng Y.T."/>
            <person name="Zhou J.M."/>
            <person name="Zhu Y.B."/>
            <person name="Zhang G.J."/>
            <person name="Wang J."/>
            <person name="Yao Y.G."/>
        </authorList>
    </citation>
    <scope>NUCLEOTIDE SEQUENCE [LARGE SCALE GENOMIC DNA]</scope>
</reference>
<feature type="compositionally biased region" description="Basic residues" evidence="1">
    <location>
        <begin position="65"/>
        <end position="132"/>
    </location>
</feature>
<keyword evidence="3" id="KW-1185">Reference proteome</keyword>
<organism evidence="2 3">
    <name type="scientific">Tupaia chinensis</name>
    <name type="common">Chinese tree shrew</name>
    <name type="synonym">Tupaia belangeri chinensis</name>
    <dbReference type="NCBI Taxonomy" id="246437"/>
    <lineage>
        <taxon>Eukaryota</taxon>
        <taxon>Metazoa</taxon>
        <taxon>Chordata</taxon>
        <taxon>Craniata</taxon>
        <taxon>Vertebrata</taxon>
        <taxon>Euteleostomi</taxon>
        <taxon>Mammalia</taxon>
        <taxon>Eutheria</taxon>
        <taxon>Euarchontoglires</taxon>
        <taxon>Scandentia</taxon>
        <taxon>Tupaiidae</taxon>
        <taxon>Tupaia</taxon>
    </lineage>
</organism>
<accession>L9KUR6</accession>